<evidence type="ECO:0000256" key="1">
    <source>
        <dbReference type="ARBA" id="ARBA00022801"/>
    </source>
</evidence>
<dbReference type="AlphaFoldDB" id="A0A1G2MTL7"/>
<dbReference type="InterPro" id="IPR005754">
    <property type="entry name" value="Sortase"/>
</dbReference>
<dbReference type="Pfam" id="PF04203">
    <property type="entry name" value="Sortase"/>
    <property type="match status" value="1"/>
</dbReference>
<keyword evidence="1" id="KW-0378">Hydrolase</keyword>
<keyword evidence="2" id="KW-1133">Transmembrane helix</keyword>
<dbReference type="GO" id="GO:0016787">
    <property type="term" value="F:hydrolase activity"/>
    <property type="evidence" value="ECO:0007669"/>
    <property type="project" value="UniProtKB-KW"/>
</dbReference>
<dbReference type="SUPFAM" id="SSF63817">
    <property type="entry name" value="Sortase"/>
    <property type="match status" value="1"/>
</dbReference>
<sequence>MQFLKFAGLWAAVFVPSYLIMSLLGIIPAELTDFNRRLLVVVSRVPLQNSVVATTTVAISNGTSDVVPDSLSVRERILPDRIVIEKIGVDTPVVNPESRDIVVLDKALLSGVVRYPTSGGLEDNSTMFLFGHSTSFRTVHNEAYKAFNRLGELQIGDTIRVSSGSTDYVYKVFSVSEVDKDKALVELQTGEKLLTLSTCDTFGARSDRFVVQARFIQALPSQ</sequence>
<keyword evidence="2" id="KW-0812">Transmembrane</keyword>
<dbReference type="STRING" id="1802312.A3C06_03275"/>
<dbReference type="CDD" id="cd00004">
    <property type="entry name" value="Sortase"/>
    <property type="match status" value="1"/>
</dbReference>
<comment type="caution">
    <text evidence="3">The sequence shown here is derived from an EMBL/GenBank/DDBJ whole genome shotgun (WGS) entry which is preliminary data.</text>
</comment>
<proteinExistence type="predicted"/>
<dbReference type="NCBIfam" id="TIGR01076">
    <property type="entry name" value="sortase_fam"/>
    <property type="match status" value="1"/>
</dbReference>
<dbReference type="Gene3D" id="2.40.260.10">
    <property type="entry name" value="Sortase"/>
    <property type="match status" value="1"/>
</dbReference>
<feature type="transmembrane region" description="Helical" evidence="2">
    <location>
        <begin position="6"/>
        <end position="27"/>
    </location>
</feature>
<dbReference type="Proteomes" id="UP000177565">
    <property type="component" value="Unassembled WGS sequence"/>
</dbReference>
<keyword evidence="2" id="KW-0472">Membrane</keyword>
<gene>
    <name evidence="3" type="ORF">A3C06_03275</name>
</gene>
<name>A0A1G2MTL7_9BACT</name>
<dbReference type="EMBL" id="MHRQ01000020">
    <property type="protein sequence ID" value="OHA26569.1"/>
    <property type="molecule type" value="Genomic_DNA"/>
</dbReference>
<evidence type="ECO:0000256" key="2">
    <source>
        <dbReference type="SAM" id="Phobius"/>
    </source>
</evidence>
<protein>
    <recommendedName>
        <fullName evidence="5">Sortase</fullName>
    </recommendedName>
</protein>
<evidence type="ECO:0000313" key="4">
    <source>
        <dbReference type="Proteomes" id="UP000177565"/>
    </source>
</evidence>
<evidence type="ECO:0000313" key="3">
    <source>
        <dbReference type="EMBL" id="OHA26569.1"/>
    </source>
</evidence>
<reference evidence="3 4" key="1">
    <citation type="journal article" date="2016" name="Nat. Commun.">
        <title>Thousands of microbial genomes shed light on interconnected biogeochemical processes in an aquifer system.</title>
        <authorList>
            <person name="Anantharaman K."/>
            <person name="Brown C.T."/>
            <person name="Hug L.A."/>
            <person name="Sharon I."/>
            <person name="Castelle C.J."/>
            <person name="Probst A.J."/>
            <person name="Thomas B.C."/>
            <person name="Singh A."/>
            <person name="Wilkins M.J."/>
            <person name="Karaoz U."/>
            <person name="Brodie E.L."/>
            <person name="Williams K.H."/>
            <person name="Hubbard S.S."/>
            <person name="Banfield J.F."/>
        </authorList>
    </citation>
    <scope>NUCLEOTIDE SEQUENCE [LARGE SCALE GENOMIC DNA]</scope>
</reference>
<accession>A0A1G2MTL7</accession>
<dbReference type="InterPro" id="IPR023365">
    <property type="entry name" value="Sortase_dom-sf"/>
</dbReference>
<organism evidence="3 4">
    <name type="scientific">Candidatus Taylorbacteria bacterium RIFCSPHIGHO2_02_FULL_46_13</name>
    <dbReference type="NCBI Taxonomy" id="1802312"/>
    <lineage>
        <taxon>Bacteria</taxon>
        <taxon>Candidatus Tayloriibacteriota</taxon>
    </lineage>
</organism>
<evidence type="ECO:0008006" key="5">
    <source>
        <dbReference type="Google" id="ProtNLM"/>
    </source>
</evidence>